<accession>A0ABX9I946</accession>
<protein>
    <submittedName>
        <fullName evidence="1">Uncharacterized protein</fullName>
    </submittedName>
</protein>
<organism evidence="1 2">
    <name type="scientific">Cutibacterium namnetense</name>
    <dbReference type="NCBI Taxonomy" id="1574624"/>
    <lineage>
        <taxon>Bacteria</taxon>
        <taxon>Bacillati</taxon>
        <taxon>Actinomycetota</taxon>
        <taxon>Actinomycetes</taxon>
        <taxon>Propionibacteriales</taxon>
        <taxon>Propionibacteriaceae</taxon>
        <taxon>Cutibacterium</taxon>
    </lineage>
</organism>
<reference evidence="1 2" key="1">
    <citation type="submission" date="2017-09" db="EMBL/GenBank/DDBJ databases">
        <authorList>
            <person name="Bumgarner R.E."/>
        </authorList>
    </citation>
    <scope>NUCLEOTIDE SEQUENCE [LARGE SCALE GENOMIC DNA]</scope>
    <source>
        <strain evidence="1 2">T34998</strain>
    </source>
</reference>
<evidence type="ECO:0000313" key="2">
    <source>
        <dbReference type="Proteomes" id="UP000256324"/>
    </source>
</evidence>
<gene>
    <name evidence="1" type="ORF">CP880_07800</name>
</gene>
<dbReference type="Proteomes" id="UP000256324">
    <property type="component" value="Unassembled WGS sequence"/>
</dbReference>
<evidence type="ECO:0000313" key="1">
    <source>
        <dbReference type="EMBL" id="REB69323.1"/>
    </source>
</evidence>
<proteinExistence type="predicted"/>
<keyword evidence="2" id="KW-1185">Reference proteome</keyword>
<name>A0ABX9I946_9ACTN</name>
<dbReference type="EMBL" id="PCZS01000002">
    <property type="protein sequence ID" value="REB69323.1"/>
    <property type="molecule type" value="Genomic_DNA"/>
</dbReference>
<sequence>MVIRKETFTNLHGCNDVVYAGKDVGSAGSGPTSHLEAIDYRLPAPFAHLRRGKRTKRQAW</sequence>
<comment type="caution">
    <text evidence="1">The sequence shown here is derived from an EMBL/GenBank/DDBJ whole genome shotgun (WGS) entry which is preliminary data.</text>
</comment>